<accession>A0ABX2T742</accession>
<organism evidence="1 2">
    <name type="scientific">Azospirillum oleiclasticum</name>
    <dbReference type="NCBI Taxonomy" id="2735135"/>
    <lineage>
        <taxon>Bacteria</taxon>
        <taxon>Pseudomonadati</taxon>
        <taxon>Pseudomonadota</taxon>
        <taxon>Alphaproteobacteria</taxon>
        <taxon>Rhodospirillales</taxon>
        <taxon>Azospirillaceae</taxon>
        <taxon>Azospirillum</taxon>
    </lineage>
</organism>
<proteinExistence type="predicted"/>
<name>A0ABX2T742_9PROT</name>
<dbReference type="InterPro" id="IPR021505">
    <property type="entry name" value="Phage_B3_Orf6"/>
</dbReference>
<reference evidence="1 2" key="1">
    <citation type="submission" date="2020-05" db="EMBL/GenBank/DDBJ databases">
        <title>Azospirillum oleiclasticum sp. nov, a nitrogen-fixing and heavy crude oil-emulsifying bacterium isolated from the crude oil of Yumen Oilfield.</title>
        <authorList>
            <person name="Wu D."/>
            <person name="Cai M."/>
            <person name="Zhang X."/>
        </authorList>
    </citation>
    <scope>NUCLEOTIDE SEQUENCE [LARGE SCALE GENOMIC DNA]</scope>
    <source>
        <strain evidence="1 2">ROY-1-1-2</strain>
    </source>
</reference>
<comment type="caution">
    <text evidence="1">The sequence shown here is derived from an EMBL/GenBank/DDBJ whole genome shotgun (WGS) entry which is preliminary data.</text>
</comment>
<dbReference type="EMBL" id="JABFDB010000005">
    <property type="protein sequence ID" value="NYZ20019.1"/>
    <property type="molecule type" value="Genomic_DNA"/>
</dbReference>
<evidence type="ECO:0000313" key="2">
    <source>
        <dbReference type="Proteomes" id="UP000584642"/>
    </source>
</evidence>
<protein>
    <submittedName>
        <fullName evidence="1">DUF3164 family protein</fullName>
    </submittedName>
</protein>
<sequence length="316" mass="33391">MTGPYGWLSGRPAVRPWTGAAIAAALFPAFGLSPPASHTVPIPETPTMDPVATATPLPVIPDSLPDGVPTAARHLHAILIATAACGALAHMDDAGRAAFAEACGWLAALPSAGSPTVEANGKLFWPDEDGSLIAAGLVKPAKMLEDGFVRTVVTGALNTRATLAKLKALTFSEAQSLIGILGVEHGVEMGGKAGNVSFTTFDRRYKVQISAQDRLAVGPSIEVAKRALQDWLAEAEAGEEVRALINAAFGLDDQGRVRATELVRLRRLHITHPKWRAAMAAIDDALEVAGKAIYLRVYERRDDGRYDLIPLDLANA</sequence>
<evidence type="ECO:0000313" key="1">
    <source>
        <dbReference type="EMBL" id="NYZ20019.1"/>
    </source>
</evidence>
<dbReference type="RefSeq" id="WP_180281789.1">
    <property type="nucleotide sequence ID" value="NZ_JABFDB010000005.1"/>
</dbReference>
<dbReference type="Pfam" id="PF11363">
    <property type="entry name" value="DUF3164"/>
    <property type="match status" value="1"/>
</dbReference>
<dbReference type="Proteomes" id="UP000584642">
    <property type="component" value="Unassembled WGS sequence"/>
</dbReference>
<gene>
    <name evidence="1" type="ORF">HND93_09860</name>
</gene>
<keyword evidence="2" id="KW-1185">Reference proteome</keyword>